<dbReference type="Gene3D" id="3.30.420.10">
    <property type="entry name" value="Ribonuclease H-like superfamily/Ribonuclease H"/>
    <property type="match status" value="1"/>
</dbReference>
<dbReference type="InterPro" id="IPR025724">
    <property type="entry name" value="GAG-pre-integrase_dom"/>
</dbReference>
<dbReference type="InterPro" id="IPR043502">
    <property type="entry name" value="DNA/RNA_pol_sf"/>
</dbReference>
<organism evidence="7 8">
    <name type="scientific">Paspalum notatum var. saurae</name>
    <dbReference type="NCBI Taxonomy" id="547442"/>
    <lineage>
        <taxon>Eukaryota</taxon>
        <taxon>Viridiplantae</taxon>
        <taxon>Streptophyta</taxon>
        <taxon>Embryophyta</taxon>
        <taxon>Tracheophyta</taxon>
        <taxon>Spermatophyta</taxon>
        <taxon>Magnoliopsida</taxon>
        <taxon>Liliopsida</taxon>
        <taxon>Poales</taxon>
        <taxon>Poaceae</taxon>
        <taxon>PACMAD clade</taxon>
        <taxon>Panicoideae</taxon>
        <taxon>Andropogonodae</taxon>
        <taxon>Paspaleae</taxon>
        <taxon>Paspalinae</taxon>
        <taxon>Paspalum</taxon>
    </lineage>
</organism>
<dbReference type="InterPro" id="IPR001584">
    <property type="entry name" value="Integrase_cat-core"/>
</dbReference>
<feature type="domain" description="CCHC-type" evidence="5">
    <location>
        <begin position="46"/>
        <end position="62"/>
    </location>
</feature>
<dbReference type="Proteomes" id="UP001341281">
    <property type="component" value="Chromosome 08"/>
</dbReference>
<feature type="domain" description="Integrase catalytic" evidence="6">
    <location>
        <begin position="247"/>
        <end position="360"/>
    </location>
</feature>
<dbReference type="GO" id="GO:0008270">
    <property type="term" value="F:zinc ion binding"/>
    <property type="evidence" value="ECO:0007669"/>
    <property type="project" value="UniProtKB-KW"/>
</dbReference>
<sequence length="1072" mass="119841">MLPESSVSTEKTGGQHQNKGKGGTQPEGRDTTTKLTSEGTPRRKGKCRNCGIRGHWAKECKKPRHERKDEAHLAKADIEQPELLLATVSADTRTTSQVVHLNEKGVFLEDGAEDAWYLDTGASNHMTGMRSALTSLDETVKGRCLEEAGCKVVLENGQLCVFDRERALLVKAPRTTNRVYIAKMELVHPICLMAKTDDAAWLWHARYGHLNFRALRDLGVKKMAEGMPVIDRMEQVCDGCALGKHLRAPFPRAAAYRAEKGLELVHGDLCGQIEPPTPGGKRYFLLIVDDFSRYMWSELLVTKDEALHYFKLIKAQAETEQGGKLKAVRTDRGGEFNSNLFSAYLGELGIKHFTAAPYTTAKWCVKTAVYVLNRSPTRSLEGKTPYEAWFGKKPSVAHLRTFGCVAYAKKLGPGVNKLSDRSVQGVFLGYEPGAKAYRILDPVGEKLIISRDVKFDEKRYWSWTQNGVSQTSSASSFSIQWSTTVQDPITEPTVQGDAVEVGSETPPSANWQPGSPVTPQGPAAGGTLAGTQWATPPIGEEADSEGARLKYRTLSDLFNSSEEVQNVEYSGLCLLAAEEPASVDQALHEKCWYEAMVAELEAIRENKTWKLTDLPVGQRAIGLKWVFKVKKDPSGKIVKHKARLVAKGYAQRQGVDFDEVFAPVARLETVRLLLAIAASGGWEVHHMDVKSAFLNGDLQEEVFVHQPPGFVDEQQPRKVLKLKKALYGLRQAPRAWYARLDQELNALGFRRSTLEHAVYRRGVDHPAQGRVQLSALQRPHGVPEQHFNTFALLCCWELWKRRNRVAFDGAASSMREFAGKIRVEAAQWSHRFKVADRWGHKSNKIQVGILSPPGDHKKKKFKIQMMQSFKMSDLGLLSYYLGLEVREQEGEILLCQKAYTFKILELAGMRGCNPSDTPMEQGLHLIKSDGSRSVDVSRYRSIIGSLRYTRGSLDLVGYSDSDHAGDKNDRNSTTGVAYFLGPNLITWSSQKQKALVDNNSAIELSKNPVHHERSKHIDIRFHYIRECVDEGRVEIDHVGTDRQLADILTKALGRVKMVEIRQQLNVVQVQQD</sequence>
<keyword evidence="1" id="KW-0479">Metal-binding</keyword>
<gene>
    <name evidence="7" type="ORF">U9M48_034651</name>
</gene>
<dbReference type="InterPro" id="IPR036397">
    <property type="entry name" value="RNaseH_sf"/>
</dbReference>
<dbReference type="InterPro" id="IPR013103">
    <property type="entry name" value="RVT_2"/>
</dbReference>
<dbReference type="SUPFAM" id="SSF56672">
    <property type="entry name" value="DNA/RNA polymerases"/>
    <property type="match status" value="1"/>
</dbReference>
<feature type="compositionally biased region" description="Polar residues" evidence="4">
    <location>
        <begin position="1"/>
        <end position="17"/>
    </location>
</feature>
<feature type="region of interest" description="Disordered" evidence="4">
    <location>
        <begin position="497"/>
        <end position="544"/>
    </location>
</feature>
<dbReference type="Pfam" id="PF00098">
    <property type="entry name" value="zf-CCHC"/>
    <property type="match status" value="1"/>
</dbReference>
<evidence type="ECO:0000259" key="5">
    <source>
        <dbReference type="PROSITE" id="PS50158"/>
    </source>
</evidence>
<dbReference type="Gene3D" id="4.10.60.10">
    <property type="entry name" value="Zinc finger, CCHC-type"/>
    <property type="match status" value="1"/>
</dbReference>
<dbReference type="PROSITE" id="PS50158">
    <property type="entry name" value="ZF_CCHC"/>
    <property type="match status" value="1"/>
</dbReference>
<keyword evidence="3" id="KW-0863">Zinc-finger</keyword>
<dbReference type="InterPro" id="IPR057670">
    <property type="entry name" value="SH3_retrovirus"/>
</dbReference>
<evidence type="ECO:0000256" key="3">
    <source>
        <dbReference type="PROSITE-ProRule" id="PRU00047"/>
    </source>
</evidence>
<dbReference type="PANTHER" id="PTHR42648:SF25">
    <property type="entry name" value="RNA-DIRECTED DNA POLYMERASE"/>
    <property type="match status" value="1"/>
</dbReference>
<dbReference type="PANTHER" id="PTHR42648">
    <property type="entry name" value="TRANSPOSASE, PUTATIVE-RELATED"/>
    <property type="match status" value="1"/>
</dbReference>
<dbReference type="Pfam" id="PF13976">
    <property type="entry name" value="gag_pre-integrs"/>
    <property type="match status" value="1"/>
</dbReference>
<evidence type="ECO:0000259" key="6">
    <source>
        <dbReference type="PROSITE" id="PS50994"/>
    </source>
</evidence>
<dbReference type="Pfam" id="PF25597">
    <property type="entry name" value="SH3_retrovirus"/>
    <property type="match status" value="1"/>
</dbReference>
<dbReference type="EMBL" id="CP144752">
    <property type="protein sequence ID" value="WVZ88098.1"/>
    <property type="molecule type" value="Genomic_DNA"/>
</dbReference>
<dbReference type="InterPro" id="IPR001878">
    <property type="entry name" value="Znf_CCHC"/>
</dbReference>
<dbReference type="GO" id="GO:0016787">
    <property type="term" value="F:hydrolase activity"/>
    <property type="evidence" value="ECO:0007669"/>
    <property type="project" value="UniProtKB-KW"/>
</dbReference>
<dbReference type="InterPro" id="IPR039537">
    <property type="entry name" value="Retrotran_Ty1/copia-like"/>
</dbReference>
<evidence type="ECO:0000256" key="4">
    <source>
        <dbReference type="SAM" id="MobiDB-lite"/>
    </source>
</evidence>
<accession>A0AAQ3U9J7</accession>
<evidence type="ECO:0008006" key="9">
    <source>
        <dbReference type="Google" id="ProtNLM"/>
    </source>
</evidence>
<keyword evidence="2" id="KW-0378">Hydrolase</keyword>
<reference evidence="7 8" key="1">
    <citation type="submission" date="2024-02" db="EMBL/GenBank/DDBJ databases">
        <title>High-quality chromosome-scale genome assembly of Pensacola bahiagrass (Paspalum notatum Flugge var. saurae).</title>
        <authorList>
            <person name="Vega J.M."/>
            <person name="Podio M."/>
            <person name="Orjuela J."/>
            <person name="Siena L.A."/>
            <person name="Pessino S.C."/>
            <person name="Combes M.C."/>
            <person name="Mariac C."/>
            <person name="Albertini E."/>
            <person name="Pupilli F."/>
            <person name="Ortiz J.P.A."/>
            <person name="Leblanc O."/>
        </authorList>
    </citation>
    <scope>NUCLEOTIDE SEQUENCE [LARGE SCALE GENOMIC DNA]</scope>
    <source>
        <strain evidence="7">R1</strain>
        <tissue evidence="7">Leaf</tissue>
    </source>
</reference>
<evidence type="ECO:0000313" key="7">
    <source>
        <dbReference type="EMBL" id="WVZ88098.1"/>
    </source>
</evidence>
<dbReference type="Pfam" id="PF00665">
    <property type="entry name" value="rve"/>
    <property type="match status" value="1"/>
</dbReference>
<dbReference type="GO" id="GO:0015074">
    <property type="term" value="P:DNA integration"/>
    <property type="evidence" value="ECO:0007669"/>
    <property type="project" value="InterPro"/>
</dbReference>
<dbReference type="Pfam" id="PF07727">
    <property type="entry name" value="RVT_2"/>
    <property type="match status" value="2"/>
</dbReference>
<evidence type="ECO:0000256" key="1">
    <source>
        <dbReference type="ARBA" id="ARBA00022723"/>
    </source>
</evidence>
<dbReference type="InterPro" id="IPR036875">
    <property type="entry name" value="Znf_CCHC_sf"/>
</dbReference>
<dbReference type="CDD" id="cd09272">
    <property type="entry name" value="RNase_HI_RT_Ty1"/>
    <property type="match status" value="1"/>
</dbReference>
<evidence type="ECO:0000256" key="2">
    <source>
        <dbReference type="ARBA" id="ARBA00022801"/>
    </source>
</evidence>
<protein>
    <recommendedName>
        <fullName evidence="9">Gag-pol polyprotein</fullName>
    </recommendedName>
</protein>
<proteinExistence type="predicted"/>
<keyword evidence="8" id="KW-1185">Reference proteome</keyword>
<dbReference type="SUPFAM" id="SSF57756">
    <property type="entry name" value="Retrovirus zinc finger-like domains"/>
    <property type="match status" value="1"/>
</dbReference>
<dbReference type="AlphaFoldDB" id="A0AAQ3U9J7"/>
<dbReference type="GO" id="GO:0003676">
    <property type="term" value="F:nucleic acid binding"/>
    <property type="evidence" value="ECO:0007669"/>
    <property type="project" value="InterPro"/>
</dbReference>
<dbReference type="SMART" id="SM00343">
    <property type="entry name" value="ZnF_C2HC"/>
    <property type="match status" value="1"/>
</dbReference>
<dbReference type="PROSITE" id="PS50994">
    <property type="entry name" value="INTEGRASE"/>
    <property type="match status" value="1"/>
</dbReference>
<keyword evidence="3" id="KW-0862">Zinc</keyword>
<evidence type="ECO:0000313" key="8">
    <source>
        <dbReference type="Proteomes" id="UP001341281"/>
    </source>
</evidence>
<dbReference type="SUPFAM" id="SSF53098">
    <property type="entry name" value="Ribonuclease H-like"/>
    <property type="match status" value="1"/>
</dbReference>
<feature type="region of interest" description="Disordered" evidence="4">
    <location>
        <begin position="1"/>
        <end position="47"/>
    </location>
</feature>
<name>A0AAQ3U9J7_PASNO</name>
<dbReference type="InterPro" id="IPR012337">
    <property type="entry name" value="RNaseH-like_sf"/>
</dbReference>
<feature type="compositionally biased region" description="Polar residues" evidence="4">
    <location>
        <begin position="505"/>
        <end position="518"/>
    </location>
</feature>